<feature type="domain" description="Ferrous iron transporter FeoA-like" evidence="1">
    <location>
        <begin position="3"/>
        <end position="54"/>
    </location>
</feature>
<sequence>MLRVSDRDPQLLRAVEDAGLHIGRAVEVVGADAVRVDGADRVRLPDGVADVVWLTA</sequence>
<accession>A0ABY5NN84</accession>
<dbReference type="Gene3D" id="2.30.30.90">
    <property type="match status" value="1"/>
</dbReference>
<evidence type="ECO:0000313" key="2">
    <source>
        <dbReference type="EMBL" id="UUT36584.1"/>
    </source>
</evidence>
<protein>
    <submittedName>
        <fullName evidence="2">FeoA domain-containing protein</fullName>
    </submittedName>
</protein>
<gene>
    <name evidence="2" type="ORF">L2X98_24965</name>
</gene>
<reference evidence="2" key="1">
    <citation type="submission" date="2022-01" db="EMBL/GenBank/DDBJ databases">
        <title>Microbacterium eymi and Microbacterium rhizovicinus sp. nov., isolated from the rhizospheric soil of Elymus tsukushiensis, a plant native to the Dokdo Islands, Republic of Korea.</title>
        <authorList>
            <person name="Hwang Y.J."/>
        </authorList>
    </citation>
    <scope>NUCLEOTIDE SEQUENCE</scope>
    <source>
        <strain evidence="2">KUDC0405</strain>
    </source>
</reference>
<dbReference type="InterPro" id="IPR007167">
    <property type="entry name" value="Fe-transptr_FeoA-like"/>
</dbReference>
<keyword evidence="3" id="KW-1185">Reference proteome</keyword>
<organism evidence="2 3">
    <name type="scientific">Microbacterium elymi</name>
    <dbReference type="NCBI Taxonomy" id="2909587"/>
    <lineage>
        <taxon>Bacteria</taxon>
        <taxon>Bacillati</taxon>
        <taxon>Actinomycetota</taxon>
        <taxon>Actinomycetes</taxon>
        <taxon>Micrococcales</taxon>
        <taxon>Microbacteriaceae</taxon>
        <taxon>Microbacterium</taxon>
    </lineage>
</organism>
<dbReference type="Proteomes" id="UP001054811">
    <property type="component" value="Chromosome"/>
</dbReference>
<proteinExistence type="predicted"/>
<dbReference type="EMBL" id="CP091139">
    <property type="protein sequence ID" value="UUT36584.1"/>
    <property type="molecule type" value="Genomic_DNA"/>
</dbReference>
<evidence type="ECO:0000313" key="3">
    <source>
        <dbReference type="Proteomes" id="UP001054811"/>
    </source>
</evidence>
<evidence type="ECO:0000259" key="1">
    <source>
        <dbReference type="Pfam" id="PF04023"/>
    </source>
</evidence>
<name>A0ABY5NN84_9MICO</name>
<dbReference type="Pfam" id="PF04023">
    <property type="entry name" value="FeoA"/>
    <property type="match status" value="1"/>
</dbReference>
<dbReference type="InterPro" id="IPR038157">
    <property type="entry name" value="FeoA_core_dom"/>
</dbReference>